<dbReference type="Proteomes" id="UP000228711">
    <property type="component" value="Unassembled WGS sequence"/>
</dbReference>
<dbReference type="GO" id="GO:0004619">
    <property type="term" value="F:phosphoglycerate mutase activity"/>
    <property type="evidence" value="ECO:0007669"/>
    <property type="project" value="InterPro"/>
</dbReference>
<reference evidence="3" key="1">
    <citation type="submission" date="2017-09" db="EMBL/GenBank/DDBJ databases">
        <title>Depth-based differentiation of microbial function through sediment-hosted aquifers and enrichment of novel symbionts in the deep terrestrial subsurface.</title>
        <authorList>
            <person name="Probst A.J."/>
            <person name="Ladd B."/>
            <person name="Jarett J.K."/>
            <person name="Geller-Mcgrath D.E."/>
            <person name="Sieber C.M.K."/>
            <person name="Emerson J.B."/>
            <person name="Anantharaman K."/>
            <person name="Thomas B.C."/>
            <person name="Malmstrom R."/>
            <person name="Stieglmeier M."/>
            <person name="Klingl A."/>
            <person name="Woyke T."/>
            <person name="Ryan C.M."/>
            <person name="Banfield J.F."/>
        </authorList>
    </citation>
    <scope>NUCLEOTIDE SEQUENCE [LARGE SCALE GENOMIC DNA]</scope>
</reference>
<dbReference type="GO" id="GO:0005829">
    <property type="term" value="C:cytosol"/>
    <property type="evidence" value="ECO:0007669"/>
    <property type="project" value="TreeGrafter"/>
</dbReference>
<evidence type="ECO:0000313" key="2">
    <source>
        <dbReference type="EMBL" id="PIS41141.1"/>
    </source>
</evidence>
<dbReference type="PANTHER" id="PTHR31637:SF0">
    <property type="entry name" value="2,3-BISPHOSPHOGLYCERATE-INDEPENDENT PHOSPHOGLYCERATE MUTASE"/>
    <property type="match status" value="1"/>
</dbReference>
<comment type="caution">
    <text evidence="2">The sequence shown here is derived from an EMBL/GenBank/DDBJ whole genome shotgun (WGS) entry which is preliminary data.</text>
</comment>
<dbReference type="InterPro" id="IPR005995">
    <property type="entry name" value="Pgm_bpd_ind"/>
</dbReference>
<dbReference type="AlphaFoldDB" id="A0A2H0YRL4"/>
<accession>A0A2H0YRL4</accession>
<organism evidence="2 3">
    <name type="scientific">Candidatus Kerfeldbacteria bacterium CG08_land_8_20_14_0_20_42_7</name>
    <dbReference type="NCBI Taxonomy" id="2014245"/>
    <lineage>
        <taxon>Bacteria</taxon>
        <taxon>Candidatus Kerfeldiibacteriota</taxon>
    </lineage>
</organism>
<gene>
    <name evidence="2" type="ORF">COT25_04715</name>
</gene>
<evidence type="ECO:0000313" key="3">
    <source>
        <dbReference type="Proteomes" id="UP000228711"/>
    </source>
</evidence>
<dbReference type="InterPro" id="IPR017850">
    <property type="entry name" value="Alkaline_phosphatase_core_sf"/>
</dbReference>
<dbReference type="InterPro" id="IPR006124">
    <property type="entry name" value="Metalloenzyme"/>
</dbReference>
<dbReference type="Pfam" id="PF01676">
    <property type="entry name" value="Metalloenzyme"/>
    <property type="match status" value="1"/>
</dbReference>
<name>A0A2H0YRL4_9BACT</name>
<dbReference type="Gene3D" id="3.40.720.10">
    <property type="entry name" value="Alkaline Phosphatase, subunit A"/>
    <property type="match status" value="1"/>
</dbReference>
<sequence length="159" mass="17319">PKVRTYDMLPQMSTPQIVDYVVDDISREKHDFIMINFAAPDMVAHTGNLQASIKAAEAVDVALNRLEQVIAHHKGILIVSADHGNLEGLTNGSTGEIDTEHSTNPVPFILVGTPLPKDALRGGGRLADIAPTILELYHIEKPQDMTGESLIKAEYAKEI</sequence>
<dbReference type="SUPFAM" id="SSF53649">
    <property type="entry name" value="Alkaline phosphatase-like"/>
    <property type="match status" value="1"/>
</dbReference>
<evidence type="ECO:0000259" key="1">
    <source>
        <dbReference type="Pfam" id="PF01676"/>
    </source>
</evidence>
<protein>
    <submittedName>
        <fullName evidence="2">2,3-bisphosphoglycerate-independent phosphoglycerate mutase</fullName>
    </submittedName>
</protein>
<proteinExistence type="predicted"/>
<dbReference type="GO" id="GO:0006007">
    <property type="term" value="P:glucose catabolic process"/>
    <property type="evidence" value="ECO:0007669"/>
    <property type="project" value="InterPro"/>
</dbReference>
<feature type="non-terminal residue" evidence="2">
    <location>
        <position position="1"/>
    </location>
</feature>
<dbReference type="PANTHER" id="PTHR31637">
    <property type="entry name" value="2,3-BISPHOSPHOGLYCERATE-INDEPENDENT PHOSPHOGLYCERATE MUTASE"/>
    <property type="match status" value="1"/>
</dbReference>
<dbReference type="GO" id="GO:0030145">
    <property type="term" value="F:manganese ion binding"/>
    <property type="evidence" value="ECO:0007669"/>
    <property type="project" value="TreeGrafter"/>
</dbReference>
<feature type="domain" description="Metalloenzyme" evidence="1">
    <location>
        <begin position="1"/>
        <end position="140"/>
    </location>
</feature>
<dbReference type="EMBL" id="PEXV01000150">
    <property type="protein sequence ID" value="PIS41141.1"/>
    <property type="molecule type" value="Genomic_DNA"/>
</dbReference>